<dbReference type="HOGENOM" id="CLU_080597_1_0_1"/>
<dbReference type="PDB" id="8P60">
    <property type="method" value="EM"/>
    <property type="resolution" value="14.30 A"/>
    <property type="chains" value="RI0/SI0=1-173"/>
</dbReference>
<evidence type="ECO:0007829" key="8">
    <source>
        <dbReference type="PDB" id="7QCA"/>
    </source>
</evidence>
<dbReference type="EMDB" id="EMD-17457"/>
<proteinExistence type="evidence at protein level"/>
<dbReference type="GO" id="GO:1990904">
    <property type="term" value="C:ribonucleoprotein complex"/>
    <property type="evidence" value="ECO:0007669"/>
    <property type="project" value="UniProtKB-KW"/>
</dbReference>
<dbReference type="PDB" id="7QCA">
    <property type="method" value="EM"/>
    <property type="resolution" value="2.79 A"/>
    <property type="chains" value="SI0=1-173"/>
</dbReference>
<evidence type="ECO:0000313" key="6">
    <source>
        <dbReference type="EMBL" id="EPR78289.1"/>
    </source>
</evidence>
<feature type="compositionally biased region" description="Basic residues" evidence="5">
    <location>
        <begin position="1"/>
        <end position="28"/>
    </location>
</feature>
<reference evidence="7" key="1">
    <citation type="journal article" date="2013" name="PLoS Genet.">
        <title>The genome of Spraguea lophii and the basis of host-microsporidian interactions.</title>
        <authorList>
            <person name="Campbell S.E."/>
            <person name="Williams T.A."/>
            <person name="Yousuf A."/>
            <person name="Soanes D.M."/>
            <person name="Paszkiewicz K.H."/>
            <person name="Williams B.A.P."/>
        </authorList>
    </citation>
    <scope>NUCLEOTIDE SEQUENCE [LARGE SCALE GENOMIC DNA]</scope>
    <source>
        <strain evidence="7">42_110</strain>
    </source>
</reference>
<dbReference type="OMA" id="SNKKYRA"/>
<keyword evidence="2 4" id="KW-0689">Ribosomal protein</keyword>
<dbReference type="VEuPathDB" id="MicrosporidiaDB:SLOPH_47"/>
<dbReference type="AlphaFoldDB" id="S7XGW2"/>
<dbReference type="GO" id="GO:0003735">
    <property type="term" value="F:structural constituent of ribosome"/>
    <property type="evidence" value="ECO:0007669"/>
    <property type="project" value="InterPro"/>
</dbReference>
<dbReference type="Proteomes" id="UP000014978">
    <property type="component" value="Unassembled WGS sequence"/>
</dbReference>
<dbReference type="InParanoid" id="S7XGW2"/>
<dbReference type="FunCoup" id="S7XGW2">
    <property type="interactions" value="186"/>
</dbReference>
<dbReference type="GO" id="GO:0005840">
    <property type="term" value="C:ribosome"/>
    <property type="evidence" value="ECO:0007669"/>
    <property type="project" value="UniProtKB-KW"/>
</dbReference>
<keyword evidence="7" id="KW-1185">Reference proteome</keyword>
<accession>S7XGW2</accession>
<comment type="caution">
    <text evidence="6">The sequence shown here is derived from an EMBL/GenBank/DDBJ whole genome shotgun (WGS) entry which is preliminary data.</text>
</comment>
<keyword evidence="8 9" id="KW-0002">3D-structure</keyword>
<dbReference type="EMDB" id="EMD-13892"/>
<dbReference type="STRING" id="1358809.S7XGW2"/>
<dbReference type="NCBIfam" id="TIGR00307">
    <property type="entry name" value="eS8"/>
    <property type="match status" value="1"/>
</dbReference>
<dbReference type="EMDB" id="EMD-17448"/>
<dbReference type="EMBL" id="ATCN01000897">
    <property type="protein sequence ID" value="EPR78289.1"/>
    <property type="molecule type" value="Genomic_DNA"/>
</dbReference>
<sequence length="173" mass="19869">MGISRSNRHKRKETGGKKGLHEKKRKNNCGRPPSNTRIGERRVKQVRVRGGNIKHRALRLDTGNIACKTHNFTLNTSIQNVMYHPSNNEFMRTNILTKSAVVKINGQPFKHELEKDQQFESKDPVLFDNLRKGNCYAIITSRPGQVGMADGYLLQGEELKFYMEKFKKKSVKV</sequence>
<gene>
    <name evidence="6" type="ORF">SLOPH_47</name>
</gene>
<dbReference type="GO" id="GO:0006412">
    <property type="term" value="P:translation"/>
    <property type="evidence" value="ECO:0007669"/>
    <property type="project" value="InterPro"/>
</dbReference>
<name>S7XGW2_SPRLO</name>
<dbReference type="OrthoDB" id="1703270at2759"/>
<feature type="region of interest" description="Disordered" evidence="5">
    <location>
        <begin position="1"/>
        <end position="39"/>
    </location>
</feature>
<dbReference type="Pfam" id="PF01201">
    <property type="entry name" value="Ribosomal_S8e"/>
    <property type="match status" value="1"/>
</dbReference>
<keyword evidence="3 4" id="KW-0687">Ribonucleoprotein</keyword>
<dbReference type="PANTHER" id="PTHR10394">
    <property type="entry name" value="40S RIBOSOMAL PROTEIN S8"/>
    <property type="match status" value="1"/>
</dbReference>
<dbReference type="PDB" id="8P5D">
    <property type="method" value="EM"/>
    <property type="resolution" value="10.80 A"/>
    <property type="chains" value="SI0=1-173"/>
</dbReference>
<evidence type="ECO:0000256" key="4">
    <source>
        <dbReference type="RuleBase" id="RU000669"/>
    </source>
</evidence>
<evidence type="ECO:0007829" key="9">
    <source>
        <dbReference type="PDB" id="8P5D"/>
    </source>
</evidence>
<evidence type="ECO:0000256" key="5">
    <source>
        <dbReference type="SAM" id="MobiDB-lite"/>
    </source>
</evidence>
<comment type="similarity">
    <text evidence="1 4">Belongs to the eukaryotic ribosomal protein eS8 family.</text>
</comment>
<dbReference type="Gene3D" id="3.10.290.70">
    <property type="match status" value="1"/>
</dbReference>
<organism evidence="6 7">
    <name type="scientific">Spraguea lophii (strain 42_110)</name>
    <name type="common">Microsporidian parasite</name>
    <dbReference type="NCBI Taxonomy" id="1358809"/>
    <lineage>
        <taxon>Eukaryota</taxon>
        <taxon>Fungi</taxon>
        <taxon>Fungi incertae sedis</taxon>
        <taxon>Microsporidia</taxon>
        <taxon>Spragueidae</taxon>
        <taxon>Spraguea</taxon>
    </lineage>
</organism>
<keyword evidence="8" id="KW-0479">Metal-binding</keyword>
<dbReference type="InterPro" id="IPR022309">
    <property type="entry name" value="Ribosomal_Se8/biogenesis_NSA2"/>
</dbReference>
<dbReference type="CDD" id="cd11382">
    <property type="entry name" value="Ribosomal_S8e"/>
    <property type="match status" value="1"/>
</dbReference>
<evidence type="ECO:0000256" key="3">
    <source>
        <dbReference type="ARBA" id="ARBA00023274"/>
    </source>
</evidence>
<feature type="binding site" evidence="8">
    <location>
        <position position="22"/>
    </location>
    <ligand>
        <name>Mg(2+)</name>
        <dbReference type="ChEBI" id="CHEBI:18420"/>
    </ligand>
</feature>
<evidence type="ECO:0000256" key="1">
    <source>
        <dbReference type="ARBA" id="ARBA00005257"/>
    </source>
</evidence>
<reference evidence="8 9" key="2">
    <citation type="journal article" date="2023" name="Nat. Microbiol.">
        <title>CryoEM reveals that ribosomes in microsporidian spores are locked in a dimeric hibernating state.</title>
        <authorList>
            <person name="McLaren M."/>
            <person name="Conners R."/>
            <person name="Isupov M.N."/>
            <person name="Gil-Diez P."/>
            <person name="Gambelli L."/>
            <person name="Gold V.A.M."/>
            <person name="Walter A."/>
            <person name="Connell S.R."/>
            <person name="Williams B."/>
            <person name="Daum B."/>
        </authorList>
    </citation>
    <scope>STRUCTURE BY ELECTRON MICROSCOPY (2.79 ANGSTROMS) IN COMPLEX WITH MG(2+)</scope>
</reference>
<dbReference type="InterPro" id="IPR001047">
    <property type="entry name" value="Ribosomal_eS8"/>
</dbReference>
<protein>
    <recommendedName>
        <fullName evidence="4">40S ribosomal protein S8</fullName>
    </recommendedName>
</protein>
<evidence type="ECO:0000256" key="2">
    <source>
        <dbReference type="ARBA" id="ARBA00022980"/>
    </source>
</evidence>
<evidence type="ECO:0000313" key="7">
    <source>
        <dbReference type="Proteomes" id="UP000014978"/>
    </source>
</evidence>